<dbReference type="Proteomes" id="UP000800200">
    <property type="component" value="Unassembled WGS sequence"/>
</dbReference>
<evidence type="ECO:0000313" key="4">
    <source>
        <dbReference type="Proteomes" id="UP000800200"/>
    </source>
</evidence>
<feature type="domain" description="Aminoglycoside phosphotransferase" evidence="2">
    <location>
        <begin position="169"/>
        <end position="378"/>
    </location>
</feature>
<dbReference type="CDD" id="cd05120">
    <property type="entry name" value="APH_ChoK_like"/>
    <property type="match status" value="1"/>
</dbReference>
<dbReference type="AlphaFoldDB" id="A0A6A6E9K9"/>
<dbReference type="PANTHER" id="PTHR21310:SF58">
    <property type="entry name" value="AMINOGLYCOSIDE PHOSPHOTRANSFERASE DOMAIN-CONTAINING PROTEIN"/>
    <property type="match status" value="1"/>
</dbReference>
<protein>
    <recommendedName>
        <fullName evidence="2">Aminoglycoside phosphotransferase domain-containing protein</fullName>
    </recommendedName>
</protein>
<dbReference type="PANTHER" id="PTHR21310">
    <property type="entry name" value="AMINOGLYCOSIDE PHOSPHOTRANSFERASE-RELATED-RELATED"/>
    <property type="match status" value="1"/>
</dbReference>
<accession>A0A6A6E9K9</accession>
<name>A0A6A6E9K9_9PEZI</name>
<evidence type="ECO:0000259" key="2">
    <source>
        <dbReference type="Pfam" id="PF01636"/>
    </source>
</evidence>
<dbReference type="OrthoDB" id="4177236at2759"/>
<dbReference type="SUPFAM" id="SSF56112">
    <property type="entry name" value="Protein kinase-like (PK-like)"/>
    <property type="match status" value="1"/>
</dbReference>
<dbReference type="InterPro" id="IPR011009">
    <property type="entry name" value="Kinase-like_dom_sf"/>
</dbReference>
<sequence>MAAAHKVAIQLHIHHSNHHGMHSDTPGEENEVAEEVQKKLKSLNQSMIDKANDIVNNNEPTADLWPQFRKANADYKKRRSEIVGLQNPKPEPSGPVPEPERDDDLKHTIPEEDIYILWPLAPALQKSLQIPAATKGVVIQNAQASISRLILKSMLIQGEVLYQYSARAVIRISTDTVVKINKSKDTTELHNLHHIRKNSQQIPVPQALGMISIGKWSYSFTSFLPGVSLNRIWGNLTSNKKSHVRDQLNHAFTKLRGLPIPSKEGCLGGGTSVVCKASHRFTKTSSSPIINEAQFNDFLLDDSWLDPARVDYLRASLPSGHRIVLTHGDLCPLNILVESEDAPNITGIVDWETGGGYPEYWEYVNAFRSSFEGQDDWYRFLPEEGIGRFFDEYARYRVIGRSVRG</sequence>
<dbReference type="Pfam" id="PF01636">
    <property type="entry name" value="APH"/>
    <property type="match status" value="1"/>
</dbReference>
<organism evidence="3 4">
    <name type="scientific">Zopfia rhizophila CBS 207.26</name>
    <dbReference type="NCBI Taxonomy" id="1314779"/>
    <lineage>
        <taxon>Eukaryota</taxon>
        <taxon>Fungi</taxon>
        <taxon>Dikarya</taxon>
        <taxon>Ascomycota</taxon>
        <taxon>Pezizomycotina</taxon>
        <taxon>Dothideomycetes</taxon>
        <taxon>Dothideomycetes incertae sedis</taxon>
        <taxon>Zopfiaceae</taxon>
        <taxon>Zopfia</taxon>
    </lineage>
</organism>
<proteinExistence type="predicted"/>
<reference evidence="3" key="1">
    <citation type="journal article" date="2020" name="Stud. Mycol.">
        <title>101 Dothideomycetes genomes: a test case for predicting lifestyles and emergence of pathogens.</title>
        <authorList>
            <person name="Haridas S."/>
            <person name="Albert R."/>
            <person name="Binder M."/>
            <person name="Bloem J."/>
            <person name="Labutti K."/>
            <person name="Salamov A."/>
            <person name="Andreopoulos B."/>
            <person name="Baker S."/>
            <person name="Barry K."/>
            <person name="Bills G."/>
            <person name="Bluhm B."/>
            <person name="Cannon C."/>
            <person name="Castanera R."/>
            <person name="Culley D."/>
            <person name="Daum C."/>
            <person name="Ezra D."/>
            <person name="Gonzalez J."/>
            <person name="Henrissat B."/>
            <person name="Kuo A."/>
            <person name="Liang C."/>
            <person name="Lipzen A."/>
            <person name="Lutzoni F."/>
            <person name="Magnuson J."/>
            <person name="Mondo S."/>
            <person name="Nolan M."/>
            <person name="Ohm R."/>
            <person name="Pangilinan J."/>
            <person name="Park H.-J."/>
            <person name="Ramirez L."/>
            <person name="Alfaro M."/>
            <person name="Sun H."/>
            <person name="Tritt A."/>
            <person name="Yoshinaga Y."/>
            <person name="Zwiers L.-H."/>
            <person name="Turgeon B."/>
            <person name="Goodwin S."/>
            <person name="Spatafora J."/>
            <person name="Crous P."/>
            <person name="Grigoriev I."/>
        </authorList>
    </citation>
    <scope>NUCLEOTIDE SEQUENCE</scope>
    <source>
        <strain evidence="3">CBS 207.26</strain>
    </source>
</reference>
<evidence type="ECO:0000313" key="3">
    <source>
        <dbReference type="EMBL" id="KAF2187218.1"/>
    </source>
</evidence>
<dbReference type="Gene3D" id="3.90.1200.10">
    <property type="match status" value="1"/>
</dbReference>
<dbReference type="EMBL" id="ML994628">
    <property type="protein sequence ID" value="KAF2187218.1"/>
    <property type="molecule type" value="Genomic_DNA"/>
</dbReference>
<dbReference type="InterPro" id="IPR002575">
    <property type="entry name" value="Aminoglycoside_PTrfase"/>
</dbReference>
<evidence type="ECO:0000256" key="1">
    <source>
        <dbReference type="SAM" id="MobiDB-lite"/>
    </source>
</evidence>
<feature type="region of interest" description="Disordered" evidence="1">
    <location>
        <begin position="80"/>
        <end position="105"/>
    </location>
</feature>
<keyword evidence="4" id="KW-1185">Reference proteome</keyword>
<dbReference type="InterPro" id="IPR051678">
    <property type="entry name" value="AGP_Transferase"/>
</dbReference>
<gene>
    <name evidence="3" type="ORF">K469DRAFT_686390</name>
</gene>